<organism evidence="3 4">
    <name type="scientific">Akkermansia biwaensis</name>
    <dbReference type="NCBI Taxonomy" id="2946555"/>
    <lineage>
        <taxon>Bacteria</taxon>
        <taxon>Pseudomonadati</taxon>
        <taxon>Verrucomicrobiota</taxon>
        <taxon>Verrucomicrobiia</taxon>
        <taxon>Verrucomicrobiales</taxon>
        <taxon>Akkermansiaceae</taxon>
        <taxon>Akkermansia</taxon>
    </lineage>
</organism>
<evidence type="ECO:0000259" key="2">
    <source>
        <dbReference type="PROSITE" id="PS51352"/>
    </source>
</evidence>
<dbReference type="SUPFAM" id="SSF52833">
    <property type="entry name" value="Thioredoxin-like"/>
    <property type="match status" value="1"/>
</dbReference>
<dbReference type="PANTHER" id="PTHR46472">
    <property type="entry name" value="NUCLEOREDOXIN"/>
    <property type="match status" value="1"/>
</dbReference>
<feature type="region of interest" description="Disordered" evidence="1">
    <location>
        <begin position="215"/>
        <end position="235"/>
    </location>
</feature>
<dbReference type="InterPro" id="IPR012336">
    <property type="entry name" value="Thioredoxin-like_fold"/>
</dbReference>
<evidence type="ECO:0000256" key="1">
    <source>
        <dbReference type="SAM" id="MobiDB-lite"/>
    </source>
</evidence>
<evidence type="ECO:0000313" key="3">
    <source>
        <dbReference type="EMBL" id="BDL43909.1"/>
    </source>
</evidence>
<dbReference type="Gene3D" id="2.30.30.700">
    <property type="entry name" value="SLA1 homology domain 1"/>
    <property type="match status" value="1"/>
</dbReference>
<protein>
    <recommendedName>
        <fullName evidence="2">Thioredoxin domain-containing protein</fullName>
    </recommendedName>
</protein>
<dbReference type="PROSITE" id="PS51352">
    <property type="entry name" value="THIOREDOXIN_2"/>
    <property type="match status" value="1"/>
</dbReference>
<dbReference type="Gene3D" id="3.40.30.10">
    <property type="entry name" value="Glutaredoxin"/>
    <property type="match status" value="1"/>
</dbReference>
<accession>A0ABN6QH83</accession>
<dbReference type="InterPro" id="IPR036249">
    <property type="entry name" value="Thioredoxin-like_sf"/>
</dbReference>
<gene>
    <name evidence="3" type="ORF">Abiwalacus_14830</name>
</gene>
<feature type="domain" description="Thioredoxin" evidence="2">
    <location>
        <begin position="85"/>
        <end position="230"/>
    </location>
</feature>
<sequence>MAGAFLLGTSLGFAESQDSAADPSLRTWTNKTTGTTVEARPIALNMKTVKLVTTAKKPITMPLEKLSDEDRTWLEEHKDVIGKPLSEWSSTPSGPLAEEMKGQTYMLEDGKLKKKDGKLNAKYFILYFSASWCGPCCRNAPHSVESYNKVVKENPDVEVIMCNLDQNLEAAQKWAAANNMPWPVLLRKDLTEMAKKVAPRGIPTMVLMDKDGKALQSSQNMEQLVKAAGSSRPSR</sequence>
<dbReference type="Pfam" id="PF13905">
    <property type="entry name" value="Thioredoxin_8"/>
    <property type="match status" value="1"/>
</dbReference>
<dbReference type="Proteomes" id="UP001062263">
    <property type="component" value="Chromosome"/>
</dbReference>
<evidence type="ECO:0000313" key="4">
    <source>
        <dbReference type="Proteomes" id="UP001062263"/>
    </source>
</evidence>
<dbReference type="Pfam" id="PF03983">
    <property type="entry name" value="SHD1"/>
    <property type="match status" value="1"/>
</dbReference>
<dbReference type="InterPro" id="IPR013766">
    <property type="entry name" value="Thioredoxin_domain"/>
</dbReference>
<name>A0ABN6QH83_9BACT</name>
<reference evidence="3" key="1">
    <citation type="submission" date="2022-06" db="EMBL/GenBank/DDBJ databases">
        <title>Akkermansia biwalacus sp. nov., an anaerobic mucin-degrading bacterium isolated from human intestine.</title>
        <authorList>
            <person name="Kobayashi Y."/>
            <person name="Inoue S."/>
            <person name="Kawahara T."/>
            <person name="Kohda N."/>
        </authorList>
    </citation>
    <scope>NUCLEOTIDE SEQUENCE</scope>
    <source>
        <strain evidence="3">WON2089</strain>
    </source>
</reference>
<keyword evidence="4" id="KW-1185">Reference proteome</keyword>
<dbReference type="InterPro" id="IPR007131">
    <property type="entry name" value="SHD1"/>
</dbReference>
<proteinExistence type="predicted"/>
<dbReference type="PANTHER" id="PTHR46472:SF1">
    <property type="entry name" value="NUCLEOREDOXIN"/>
    <property type="match status" value="1"/>
</dbReference>
<dbReference type="EMBL" id="AP025943">
    <property type="protein sequence ID" value="BDL43909.1"/>
    <property type="molecule type" value="Genomic_DNA"/>
</dbReference>